<reference evidence="1" key="1">
    <citation type="journal article" date="2015" name="Nature">
        <title>Complex archaea that bridge the gap between prokaryotes and eukaryotes.</title>
        <authorList>
            <person name="Spang A."/>
            <person name="Saw J.H."/>
            <person name="Jorgensen S.L."/>
            <person name="Zaremba-Niedzwiedzka K."/>
            <person name="Martijn J."/>
            <person name="Lind A.E."/>
            <person name="van Eijk R."/>
            <person name="Schleper C."/>
            <person name="Guy L."/>
            <person name="Ettema T.J."/>
        </authorList>
    </citation>
    <scope>NUCLEOTIDE SEQUENCE</scope>
</reference>
<dbReference type="EMBL" id="LAZR01024423">
    <property type="protein sequence ID" value="KKL75177.1"/>
    <property type="molecule type" value="Genomic_DNA"/>
</dbReference>
<dbReference type="AlphaFoldDB" id="A0A0F9HJ60"/>
<proteinExistence type="predicted"/>
<accession>A0A0F9HJ60</accession>
<gene>
    <name evidence="1" type="ORF">LCGC14_2057490</name>
</gene>
<evidence type="ECO:0000313" key="1">
    <source>
        <dbReference type="EMBL" id="KKL75177.1"/>
    </source>
</evidence>
<organism evidence="1">
    <name type="scientific">marine sediment metagenome</name>
    <dbReference type="NCBI Taxonomy" id="412755"/>
    <lineage>
        <taxon>unclassified sequences</taxon>
        <taxon>metagenomes</taxon>
        <taxon>ecological metagenomes</taxon>
    </lineage>
</organism>
<comment type="caution">
    <text evidence="1">The sequence shown here is derived from an EMBL/GenBank/DDBJ whole genome shotgun (WGS) entry which is preliminary data.</text>
</comment>
<sequence>MADEFRVTAKEMTKQEEAREALETHFRLVLDLKGCDSSFAGSLSKSSLYLLSELDAVLKVVCPNCDGAGWNTIIETIGNTQSVHNETCSGCKGQGYIVEPLIKE</sequence>
<dbReference type="Gene3D" id="6.20.20.10">
    <property type="match status" value="1"/>
</dbReference>
<protein>
    <submittedName>
        <fullName evidence="1">Uncharacterized protein</fullName>
    </submittedName>
</protein>
<dbReference type="SUPFAM" id="SSF57938">
    <property type="entry name" value="DnaJ/Hsp40 cysteine-rich domain"/>
    <property type="match status" value="1"/>
</dbReference>
<dbReference type="InterPro" id="IPR036410">
    <property type="entry name" value="HSP_DnaJ_Cys-rich_dom_sf"/>
</dbReference>
<name>A0A0F9HJ60_9ZZZZ</name>